<accession>A0A9W8XEU4</accession>
<evidence type="ECO:0008006" key="3">
    <source>
        <dbReference type="Google" id="ProtNLM"/>
    </source>
</evidence>
<keyword evidence="2" id="KW-1185">Reference proteome</keyword>
<gene>
    <name evidence="1" type="ORF">N0V89_007943</name>
</gene>
<name>A0A9W8XEU4_9PLEO</name>
<organism evidence="1 2">
    <name type="scientific">Didymosphaeria variabile</name>
    <dbReference type="NCBI Taxonomy" id="1932322"/>
    <lineage>
        <taxon>Eukaryota</taxon>
        <taxon>Fungi</taxon>
        <taxon>Dikarya</taxon>
        <taxon>Ascomycota</taxon>
        <taxon>Pezizomycotina</taxon>
        <taxon>Dothideomycetes</taxon>
        <taxon>Pleosporomycetidae</taxon>
        <taxon>Pleosporales</taxon>
        <taxon>Massarineae</taxon>
        <taxon>Didymosphaeriaceae</taxon>
        <taxon>Didymosphaeria</taxon>
    </lineage>
</organism>
<dbReference type="OrthoDB" id="3650679at2759"/>
<dbReference type="EMBL" id="JAPEUX010000006">
    <property type="protein sequence ID" value="KAJ4349329.1"/>
    <property type="molecule type" value="Genomic_DNA"/>
</dbReference>
<comment type="caution">
    <text evidence="1">The sequence shown here is derived from an EMBL/GenBank/DDBJ whole genome shotgun (WGS) entry which is preliminary data.</text>
</comment>
<sequence length="247" mass="28793">MTTFPFLELPAELISIELRNMIYEFAAFSEEPTRIVINKRRADGNYIGLARVCRQIRKEYLWHQVYRQKARIRVHWRDLDTWLSTFAESNAQPKQLQIAFSFDVHGATSGPKEIDILPLLHWNLTSSMSTCKIVFVNGHTTESVPIRYRKHVQSRNEDMVLQLQSFLDCNHAAWHADVKDDGSRLKKVLINLAERSITFTLRNNKQYKALSAIKYTGEVGLGLTRALWWTLRVKMQEDDKKWGNKGE</sequence>
<dbReference type="Proteomes" id="UP001140513">
    <property type="component" value="Unassembled WGS sequence"/>
</dbReference>
<proteinExistence type="predicted"/>
<evidence type="ECO:0000313" key="1">
    <source>
        <dbReference type="EMBL" id="KAJ4349329.1"/>
    </source>
</evidence>
<dbReference type="GeneID" id="80911473"/>
<dbReference type="AlphaFoldDB" id="A0A9W8XEU4"/>
<evidence type="ECO:0000313" key="2">
    <source>
        <dbReference type="Proteomes" id="UP001140513"/>
    </source>
</evidence>
<reference evidence="1" key="1">
    <citation type="submission" date="2022-10" db="EMBL/GenBank/DDBJ databases">
        <title>Tapping the CABI collections for fungal endophytes: first genome assemblies for Collariella, Neodidymelliopsis, Ascochyta clinopodiicola, Didymella pomorum, Didymosphaeria variabile, Neocosmospora piperis and Neocucurbitaria cava.</title>
        <authorList>
            <person name="Hill R."/>
        </authorList>
    </citation>
    <scope>NUCLEOTIDE SEQUENCE</scope>
    <source>
        <strain evidence="1">IMI 356815</strain>
    </source>
</reference>
<protein>
    <recommendedName>
        <fullName evidence="3">F-box domain-containing protein</fullName>
    </recommendedName>
</protein>
<dbReference type="RefSeq" id="XP_056068259.1">
    <property type="nucleotide sequence ID" value="XM_056216703.1"/>
</dbReference>